<gene>
    <name evidence="1" type="ORF">ECVG_04740</name>
</gene>
<comment type="caution">
    <text evidence="1">The sequence shown here is derived from an EMBL/GenBank/DDBJ whole genome shotgun (WGS) entry which is preliminary data.</text>
</comment>
<accession>A0A1X3JH28</accession>
<dbReference type="Proteomes" id="UP000193045">
    <property type="component" value="Unassembled WGS sequence"/>
</dbReference>
<protein>
    <submittedName>
        <fullName evidence="1">Putative addiction module killer protein</fullName>
    </submittedName>
</protein>
<evidence type="ECO:0000313" key="2">
    <source>
        <dbReference type="Proteomes" id="UP000193045"/>
    </source>
</evidence>
<dbReference type="PANTHER" id="PTHR41791:SF1">
    <property type="entry name" value="SSL7039 PROTEIN"/>
    <property type="match status" value="1"/>
</dbReference>
<dbReference type="InterPro" id="IPR009241">
    <property type="entry name" value="HigB-like"/>
</dbReference>
<proteinExistence type="predicted"/>
<dbReference type="InterPro" id="IPR014056">
    <property type="entry name" value="TypeIITA-like_toxin_pred"/>
</dbReference>
<dbReference type="PANTHER" id="PTHR41791">
    <property type="entry name" value="SSL7039 PROTEIN"/>
    <property type="match status" value="1"/>
</dbReference>
<dbReference type="NCBIfam" id="TIGR02683">
    <property type="entry name" value="upstrm_HI1419"/>
    <property type="match status" value="1"/>
</dbReference>
<evidence type="ECO:0000313" key="1">
    <source>
        <dbReference type="EMBL" id="OSL09547.1"/>
    </source>
</evidence>
<dbReference type="EMBL" id="ADJB01000057">
    <property type="protein sequence ID" value="OSL09547.1"/>
    <property type="molecule type" value="Genomic_DNA"/>
</dbReference>
<organism evidence="1 2">
    <name type="scientific">Escherichia coli H386</name>
    <dbReference type="NCBI Taxonomy" id="656397"/>
    <lineage>
        <taxon>Bacteria</taxon>
        <taxon>Pseudomonadati</taxon>
        <taxon>Pseudomonadota</taxon>
        <taxon>Gammaproteobacteria</taxon>
        <taxon>Enterobacterales</taxon>
        <taxon>Enterobacteriaceae</taxon>
        <taxon>Escherichia</taxon>
    </lineage>
</organism>
<reference evidence="1 2" key="1">
    <citation type="submission" date="2010-04" db="EMBL/GenBank/DDBJ databases">
        <title>The Genome Sequence of Escherichia coli H386.</title>
        <authorList>
            <consortium name="The Broad Institute Genome Sequencing Platform"/>
            <consortium name="The Broad Institute Genome Sequencing Center for Infectious Disease"/>
            <person name="Feldgarden M."/>
            <person name="Gordon D.M."/>
            <person name="Johnson J.R."/>
            <person name="Johnston B.D."/>
            <person name="Young S."/>
            <person name="Zeng Q."/>
            <person name="Koehrsen M."/>
            <person name="Alvarado L."/>
            <person name="Berlin A.M."/>
            <person name="Borenstein D."/>
            <person name="Chapman S.B."/>
            <person name="Chen Z."/>
            <person name="Engels R."/>
            <person name="Freedman E."/>
            <person name="Gellesch M."/>
            <person name="Goldberg J."/>
            <person name="Griggs A."/>
            <person name="Gujja S."/>
            <person name="Heilman E.R."/>
            <person name="Heiman D.I."/>
            <person name="Hepburn T.A."/>
            <person name="Howarth C."/>
            <person name="Jen D."/>
            <person name="Larson L."/>
            <person name="Mehta T."/>
            <person name="Park D."/>
            <person name="Pearson M."/>
            <person name="Richards J."/>
            <person name="Roberts A."/>
            <person name="Saif S."/>
            <person name="Shea T.D."/>
            <person name="Shenoy N."/>
            <person name="Sisk P."/>
            <person name="Stolte C."/>
            <person name="Sykes S.N."/>
            <person name="Walk T."/>
            <person name="White J."/>
            <person name="Yandava C."/>
            <person name="Haas B."/>
            <person name="Henn M.R."/>
            <person name="Nusbaum C."/>
            <person name="Birren B."/>
        </authorList>
    </citation>
    <scope>NUCLEOTIDE SEQUENCE [LARGE SCALE GENOMIC DNA]</scope>
    <source>
        <strain evidence="1 2">H386</strain>
    </source>
</reference>
<dbReference type="AlphaFoldDB" id="A0A1X3JH28"/>
<sequence length="132" mass="15013">MCSVLSVSEDKYNVLTVVDTSVIWSILKLSGRGFMIEMKQTPEFEKWLKSLKDKIAKAKILMRLERMEEGNFGDVEPVGDGLSELRIHQGKGYRIYFGNKNNQIVILLCGGDKSTQQLDIKKAKILAKKWGF</sequence>
<name>A0A1X3JH28_ECOLX</name>
<dbReference type="Pfam" id="PF05973">
    <property type="entry name" value="Gp49"/>
    <property type="match status" value="1"/>
</dbReference>